<protein>
    <submittedName>
        <fullName evidence="1">GntR family transcriptional regulator</fullName>
    </submittedName>
</protein>
<dbReference type="InterPro" id="IPR036390">
    <property type="entry name" value="WH_DNA-bd_sf"/>
</dbReference>
<dbReference type="Gene3D" id="1.10.10.10">
    <property type="entry name" value="Winged helix-like DNA-binding domain superfamily/Winged helix DNA-binding domain"/>
    <property type="match status" value="1"/>
</dbReference>
<evidence type="ECO:0000313" key="1">
    <source>
        <dbReference type="EMBL" id="MDA0641961.1"/>
    </source>
</evidence>
<dbReference type="SUPFAM" id="SSF46785">
    <property type="entry name" value="Winged helix' DNA-binding domain"/>
    <property type="match status" value="1"/>
</dbReference>
<evidence type="ECO:0000313" key="2">
    <source>
        <dbReference type="Proteomes" id="UP001212498"/>
    </source>
</evidence>
<name>A0ABT4SXI9_9ACTN</name>
<dbReference type="EMBL" id="JAPNUD010000033">
    <property type="protein sequence ID" value="MDA0641961.1"/>
    <property type="molecule type" value="Genomic_DNA"/>
</dbReference>
<dbReference type="Proteomes" id="UP001212498">
    <property type="component" value="Unassembled WGS sequence"/>
</dbReference>
<organism evidence="1 2">
    <name type="scientific">Nonomuraea ferruginea</name>
    <dbReference type="NCBI Taxonomy" id="46174"/>
    <lineage>
        <taxon>Bacteria</taxon>
        <taxon>Bacillati</taxon>
        <taxon>Actinomycetota</taxon>
        <taxon>Actinomycetes</taxon>
        <taxon>Streptosporangiales</taxon>
        <taxon>Streptosporangiaceae</taxon>
        <taxon>Nonomuraea</taxon>
    </lineage>
</organism>
<comment type="caution">
    <text evidence="1">The sequence shown here is derived from an EMBL/GenBank/DDBJ whole genome shotgun (WGS) entry which is preliminary data.</text>
</comment>
<keyword evidence="2" id="KW-1185">Reference proteome</keyword>
<accession>A0ABT4SXI9</accession>
<sequence>MTIRRAMKELGERGLICSVHGQGTFVQQLI</sequence>
<proteinExistence type="predicted"/>
<reference evidence="1 2" key="1">
    <citation type="submission" date="2022-11" db="EMBL/GenBank/DDBJ databases">
        <title>Nonomuraea corallina sp. nov., a new species of the genus Nonomuraea isolated from sea side sediment in Thai sea.</title>
        <authorList>
            <person name="Ngamcharungchit C."/>
            <person name="Matsumoto A."/>
            <person name="Suriyachadkun C."/>
            <person name="Panbangred W."/>
            <person name="Inahashi Y."/>
            <person name="Intra B."/>
        </authorList>
    </citation>
    <scope>NUCLEOTIDE SEQUENCE [LARGE SCALE GENOMIC DNA]</scope>
    <source>
        <strain evidence="1 2">DSM 43553</strain>
    </source>
</reference>
<dbReference type="InterPro" id="IPR036388">
    <property type="entry name" value="WH-like_DNA-bd_sf"/>
</dbReference>
<gene>
    <name evidence="1" type="ORF">OUY24_15125</name>
</gene>